<feature type="region of interest" description="Disordered" evidence="1">
    <location>
        <begin position="458"/>
        <end position="480"/>
    </location>
</feature>
<feature type="compositionally biased region" description="Low complexity" evidence="1">
    <location>
        <begin position="118"/>
        <end position="130"/>
    </location>
</feature>
<feature type="compositionally biased region" description="Basic and acidic residues" evidence="1">
    <location>
        <begin position="780"/>
        <end position="795"/>
    </location>
</feature>
<organism evidence="2 3">
    <name type="scientific">Blattamonas nauphoetae</name>
    <dbReference type="NCBI Taxonomy" id="2049346"/>
    <lineage>
        <taxon>Eukaryota</taxon>
        <taxon>Metamonada</taxon>
        <taxon>Preaxostyla</taxon>
        <taxon>Oxymonadida</taxon>
        <taxon>Blattamonas</taxon>
    </lineage>
</organism>
<feature type="region of interest" description="Disordered" evidence="1">
    <location>
        <begin position="768"/>
        <end position="851"/>
    </location>
</feature>
<gene>
    <name evidence="2" type="ORF">BLNAU_6081</name>
</gene>
<dbReference type="Proteomes" id="UP001281761">
    <property type="component" value="Unassembled WGS sequence"/>
</dbReference>
<feature type="region of interest" description="Disordered" evidence="1">
    <location>
        <begin position="407"/>
        <end position="446"/>
    </location>
</feature>
<feature type="compositionally biased region" description="Acidic residues" evidence="1">
    <location>
        <begin position="591"/>
        <end position="601"/>
    </location>
</feature>
<feature type="region of interest" description="Disordered" evidence="1">
    <location>
        <begin position="557"/>
        <end position="736"/>
    </location>
</feature>
<evidence type="ECO:0000313" key="3">
    <source>
        <dbReference type="Proteomes" id="UP001281761"/>
    </source>
</evidence>
<comment type="caution">
    <text evidence="2">The sequence shown here is derived from an EMBL/GenBank/DDBJ whole genome shotgun (WGS) entry which is preliminary data.</text>
</comment>
<protein>
    <submittedName>
        <fullName evidence="2">Uncharacterized protein</fullName>
    </submittedName>
</protein>
<keyword evidence="3" id="KW-1185">Reference proteome</keyword>
<evidence type="ECO:0000313" key="2">
    <source>
        <dbReference type="EMBL" id="KAK2958833.1"/>
    </source>
</evidence>
<feature type="compositionally biased region" description="Low complexity" evidence="1">
    <location>
        <begin position="707"/>
        <end position="723"/>
    </location>
</feature>
<dbReference type="EMBL" id="JARBJD010000034">
    <property type="protein sequence ID" value="KAK2958833.1"/>
    <property type="molecule type" value="Genomic_DNA"/>
</dbReference>
<feature type="compositionally biased region" description="Basic and acidic residues" evidence="1">
    <location>
        <begin position="602"/>
        <end position="631"/>
    </location>
</feature>
<evidence type="ECO:0000256" key="1">
    <source>
        <dbReference type="SAM" id="MobiDB-lite"/>
    </source>
</evidence>
<feature type="region of interest" description="Disordered" evidence="1">
    <location>
        <begin position="116"/>
        <end position="144"/>
    </location>
</feature>
<name>A0ABQ9Y515_9EUKA</name>
<feature type="compositionally biased region" description="Basic and acidic residues" evidence="1">
    <location>
        <begin position="557"/>
        <end position="590"/>
    </location>
</feature>
<reference evidence="2 3" key="1">
    <citation type="journal article" date="2022" name="bioRxiv">
        <title>Genomics of Preaxostyla Flagellates Illuminates Evolutionary Transitions and the Path Towards Mitochondrial Loss.</title>
        <authorList>
            <person name="Novak L.V.F."/>
            <person name="Treitli S.C."/>
            <person name="Pyrih J."/>
            <person name="Halakuc P."/>
            <person name="Pipaliya S.V."/>
            <person name="Vacek V."/>
            <person name="Brzon O."/>
            <person name="Soukal P."/>
            <person name="Eme L."/>
            <person name="Dacks J.B."/>
            <person name="Karnkowska A."/>
            <person name="Elias M."/>
            <person name="Hampl V."/>
        </authorList>
    </citation>
    <scope>NUCLEOTIDE SEQUENCE [LARGE SCALE GENOMIC DNA]</scope>
    <source>
        <strain evidence="2">NAU3</strain>
        <tissue evidence="2">Gut</tissue>
    </source>
</reference>
<proteinExistence type="predicted"/>
<feature type="compositionally biased region" description="Basic and acidic residues" evidence="1">
    <location>
        <begin position="640"/>
        <end position="661"/>
    </location>
</feature>
<feature type="compositionally biased region" description="Basic and acidic residues" evidence="1">
    <location>
        <begin position="833"/>
        <end position="844"/>
    </location>
</feature>
<feature type="compositionally biased region" description="Basic and acidic residues" evidence="1">
    <location>
        <begin position="724"/>
        <end position="734"/>
    </location>
</feature>
<feature type="compositionally biased region" description="Polar residues" evidence="1">
    <location>
        <begin position="131"/>
        <end position="144"/>
    </location>
</feature>
<sequence length="851" mass="97555">MTTYHRSRSQRVQRLLDMTVDSSTAGLDSTFMRRPRDYEAQLWKSRHDREFEGEFTQQAREDMAEERYSTVSKHRAVRSQQEALRAIVKSKAWDPNQVSPLSGSSTSNLQQRTLSRIPTDTSTDSYPSPTIAQPTPINSQMSSFPTTLPRQTYQQRERDLAKIPAALRHQLITTSTLSRRQATDLLATTQTLPSEAFPRLSTMPADLKFHGSSFTSVARNTTASPSIGGDIRVPSTHTGTLDAETSLIDAAPLTQVTLPQSAIDLNTRPRSDFSLTKSSAYSGFRRPELTSLEDPRVPSSLFSVRSERTIVQSLTQPNTPQVEMRRMTSSTLQKPLPTSVEARVFERELEGERRTERWKKEARKAETEEEKMRMARLMKRRKDALEKQQVNRLHSFSQALYLQQPHAVSAATGTSTNRKKRKEEKKEEEEEEGLSGRPAPSWDPSKYNRAREAMTAGLLRQEEIARKKREEEERKEEERLALEAQDTARFMSFVQNRFMPRPITQTIHTSNVSSPAAVRLVVRREGRVKKMVREEEREKVGKDGFRNAEERLEYFRSRRRERDREEEERRVEEQRRELEREREMEGQKEEIFEEEDDWDRQEEERMKAEEARELARLEEEREKREEERIKAEQALAERNLANEEAMKAQDERRRMAQEDRNASMTNTRSRLLGELTTEASSPGLFSPASVKSRQQQMWPDAEGTPHSLSSSVSGDVGRRGSVVEARRRSLDPERVQATVESQVRTVTLASTLSKSNFHPLVLPKFPERKNALPVNSNTREQQKAEGADKVVEKRPVSAMVGSGEKRMEAGAMSGRRKNVRIDGEWIGGGKGTDPPKEKPPHTTRSDGFVDY</sequence>
<feature type="compositionally biased region" description="Basic and acidic residues" evidence="1">
    <location>
        <begin position="460"/>
        <end position="480"/>
    </location>
</feature>
<accession>A0ABQ9Y515</accession>